<name>A0ABU2JHG8_9ACTN</name>
<dbReference type="InterPro" id="IPR036412">
    <property type="entry name" value="HAD-like_sf"/>
</dbReference>
<dbReference type="Gene3D" id="1.20.1110.10">
    <property type="entry name" value="Calcium-transporting ATPase, transmembrane domain"/>
    <property type="match status" value="1"/>
</dbReference>
<organism evidence="1 2">
    <name type="scientific">Jatrophihabitans lederbergiae</name>
    <dbReference type="NCBI Taxonomy" id="3075547"/>
    <lineage>
        <taxon>Bacteria</taxon>
        <taxon>Bacillati</taxon>
        <taxon>Actinomycetota</taxon>
        <taxon>Actinomycetes</taxon>
        <taxon>Jatrophihabitantales</taxon>
        <taxon>Jatrophihabitantaceae</taxon>
        <taxon>Jatrophihabitans</taxon>
    </lineage>
</organism>
<dbReference type="NCBIfam" id="TIGR01494">
    <property type="entry name" value="ATPase_P-type"/>
    <property type="match status" value="1"/>
</dbReference>
<dbReference type="PANTHER" id="PTHR42861">
    <property type="entry name" value="CALCIUM-TRANSPORTING ATPASE"/>
    <property type="match status" value="1"/>
</dbReference>
<protein>
    <submittedName>
        <fullName evidence="1">HAD-IC family P-type ATPase</fullName>
    </submittedName>
</protein>
<proteinExistence type="predicted"/>
<dbReference type="Proteomes" id="UP001183176">
    <property type="component" value="Unassembled WGS sequence"/>
</dbReference>
<gene>
    <name evidence="1" type="ORF">RM423_22675</name>
</gene>
<evidence type="ECO:0000313" key="2">
    <source>
        <dbReference type="Proteomes" id="UP001183176"/>
    </source>
</evidence>
<keyword evidence="2" id="KW-1185">Reference proteome</keyword>
<sequence>MGGSDARAVVAASCRLHGGSRTRLVTQASVFARVSPEQKLRIIAGLQKAGRVVAMTGDGANDAAAIRLADVGIGMAAHGSSSARTAADLVSTEPDVSLILDALVDGRTMWRPGPEQVLRTVTAPLAVLAGAVPPGPIPVAPGTGALAAVAGVIEWPIAAAAGLGYLVVRRWRYQPAADTRGIRHQRNRA</sequence>
<dbReference type="PRINTS" id="PR00119">
    <property type="entry name" value="CATATPASE"/>
</dbReference>
<dbReference type="RefSeq" id="WP_311425320.1">
    <property type="nucleotide sequence ID" value="NZ_JAVREH010000075.1"/>
</dbReference>
<dbReference type="InterPro" id="IPR001757">
    <property type="entry name" value="P_typ_ATPase"/>
</dbReference>
<comment type="caution">
    <text evidence="1">The sequence shown here is derived from an EMBL/GenBank/DDBJ whole genome shotgun (WGS) entry which is preliminary data.</text>
</comment>
<reference evidence="2" key="1">
    <citation type="submission" date="2023-07" db="EMBL/GenBank/DDBJ databases">
        <title>30 novel species of actinomycetes from the DSMZ collection.</title>
        <authorList>
            <person name="Nouioui I."/>
        </authorList>
    </citation>
    <scope>NUCLEOTIDE SEQUENCE [LARGE SCALE GENOMIC DNA]</scope>
    <source>
        <strain evidence="2">DSM 44399</strain>
    </source>
</reference>
<dbReference type="SUPFAM" id="SSF56784">
    <property type="entry name" value="HAD-like"/>
    <property type="match status" value="1"/>
</dbReference>
<dbReference type="InterPro" id="IPR023214">
    <property type="entry name" value="HAD_sf"/>
</dbReference>
<evidence type="ECO:0000313" key="1">
    <source>
        <dbReference type="EMBL" id="MDT0264178.1"/>
    </source>
</evidence>
<dbReference type="EMBL" id="JAVREH010000075">
    <property type="protein sequence ID" value="MDT0264178.1"/>
    <property type="molecule type" value="Genomic_DNA"/>
</dbReference>
<dbReference type="Gene3D" id="3.40.50.1000">
    <property type="entry name" value="HAD superfamily/HAD-like"/>
    <property type="match status" value="1"/>
</dbReference>
<accession>A0ABU2JHG8</accession>
<dbReference type="PRINTS" id="PR00120">
    <property type="entry name" value="HATPASE"/>
</dbReference>